<evidence type="ECO:0000313" key="3">
    <source>
        <dbReference type="Proteomes" id="UP000035900"/>
    </source>
</evidence>
<evidence type="ECO:0008006" key="4">
    <source>
        <dbReference type="Google" id="ProtNLM"/>
    </source>
</evidence>
<protein>
    <recommendedName>
        <fullName evidence="4">Glycosyltransferase RgtA/B/C/D-like domain-containing protein</fullName>
    </recommendedName>
</protein>
<organism evidence="2 3">
    <name type="scientific">Chryseobacterium koreense CCUG 49689</name>
    <dbReference type="NCBI Taxonomy" id="1304281"/>
    <lineage>
        <taxon>Bacteria</taxon>
        <taxon>Pseudomonadati</taxon>
        <taxon>Bacteroidota</taxon>
        <taxon>Flavobacteriia</taxon>
        <taxon>Flavobacteriales</taxon>
        <taxon>Weeksellaceae</taxon>
        <taxon>Chryseobacterium group</taxon>
        <taxon>Chryseobacterium</taxon>
    </lineage>
</organism>
<name>A0A0J7J145_9FLAO</name>
<gene>
    <name evidence="2" type="ORF">ACM44_03775</name>
</gene>
<feature type="transmembrane region" description="Helical" evidence="1">
    <location>
        <begin position="261"/>
        <end position="280"/>
    </location>
</feature>
<feature type="transmembrane region" description="Helical" evidence="1">
    <location>
        <begin position="106"/>
        <end position="124"/>
    </location>
</feature>
<dbReference type="PATRIC" id="fig|1304281.5.peg.814"/>
<comment type="caution">
    <text evidence="2">The sequence shown here is derived from an EMBL/GenBank/DDBJ whole genome shotgun (WGS) entry which is preliminary data.</text>
</comment>
<keyword evidence="1" id="KW-0472">Membrane</keyword>
<proteinExistence type="predicted"/>
<feature type="transmembrane region" description="Helical" evidence="1">
    <location>
        <begin position="195"/>
        <end position="214"/>
    </location>
</feature>
<keyword evidence="1" id="KW-1133">Transmembrane helix</keyword>
<accession>A0A0J7J145</accession>
<feature type="transmembrane region" description="Helical" evidence="1">
    <location>
        <begin position="151"/>
        <end position="166"/>
    </location>
</feature>
<keyword evidence="1" id="KW-0812">Transmembrane</keyword>
<dbReference type="STRING" id="1304281.ACM44_03775"/>
<feature type="transmembrane region" description="Helical" evidence="1">
    <location>
        <begin position="234"/>
        <end position="252"/>
    </location>
</feature>
<dbReference type="EMBL" id="LFNG01000004">
    <property type="protein sequence ID" value="KMQ72138.1"/>
    <property type="molecule type" value="Genomic_DNA"/>
</dbReference>
<keyword evidence="3" id="KW-1185">Reference proteome</keyword>
<sequence>MSVFVYFSFANVYSSVLFNPENFQKQYYNGIYRYRILSSAMLDSVYTLIQSLPVKNKVQTFLWDKSGDPVLYLSFAILNTFFTMLSAAVMVLITESKNFVASGSEKILLVVASLFAIIITQFVIVPYDCSSYFFLLLFFAVLLKYMEKETWSTLAVLILIMVVSSLNRESSALSISLAATLLFSKYGLHKKSILPVFWLALSFMAVYFGVRIYFGVFSTNDSNLLFRNFTLYRNLFGILFWVVFFTLSIIIAKDKTAVRNIFVFHLFAIPYILMCFYAGILYEARLYVPLFLTSLFLGRTAFQRIG</sequence>
<evidence type="ECO:0000256" key="1">
    <source>
        <dbReference type="SAM" id="Phobius"/>
    </source>
</evidence>
<feature type="transmembrane region" description="Helical" evidence="1">
    <location>
        <begin position="70"/>
        <end position="94"/>
    </location>
</feature>
<reference evidence="2 3" key="1">
    <citation type="journal article" date="2004" name="Int. J. Syst. Evol. Microbiol.">
        <title>Kaistella koreensis gen. nov., sp. nov., a novel member of the Chryseobacterium-Bergeyella-Riemerella branch.</title>
        <authorList>
            <person name="Kim M.K."/>
            <person name="Im W.T."/>
            <person name="Shin Y.K."/>
            <person name="Lim J.H."/>
            <person name="Kim S.H."/>
            <person name="Lee B.C."/>
            <person name="Park M.Y."/>
            <person name="Lee K.Y."/>
            <person name="Lee S.T."/>
        </authorList>
    </citation>
    <scope>NUCLEOTIDE SEQUENCE [LARGE SCALE GENOMIC DNA]</scope>
    <source>
        <strain evidence="2 3">CCUG 49689</strain>
    </source>
</reference>
<dbReference type="AlphaFoldDB" id="A0A0J7J145"/>
<evidence type="ECO:0000313" key="2">
    <source>
        <dbReference type="EMBL" id="KMQ72138.1"/>
    </source>
</evidence>
<dbReference type="Proteomes" id="UP000035900">
    <property type="component" value="Unassembled WGS sequence"/>
</dbReference>